<comment type="caution">
    <text evidence="1">The sequence shown here is derived from an EMBL/GenBank/DDBJ whole genome shotgun (WGS) entry which is preliminary data.</text>
</comment>
<name>A0A199P7E5_9XANT</name>
<dbReference type="EMBL" id="LWSU01000042">
    <property type="protein sequence ID" value="OAX57117.1"/>
    <property type="molecule type" value="Genomic_DNA"/>
</dbReference>
<sequence length="80" mass="8917">MALLLEVLALPTVSCPLWIVRSPAARIATSPCAAMLLEWGAESEDEEARRLAELQEQDYLDFIQSVTNRAAAEANFYDNF</sequence>
<reference evidence="1 2" key="1">
    <citation type="submission" date="2016-04" db="EMBL/GenBank/DDBJ databases">
        <title>Xanthomonas translucens phylogeny.</title>
        <authorList>
            <person name="Langlois P."/>
        </authorList>
    </citation>
    <scope>NUCLEOTIDE SEQUENCE [LARGE SCALE GENOMIC DNA]</scope>
    <source>
        <strain evidence="1 2">B99</strain>
    </source>
</reference>
<gene>
    <name evidence="1" type="ORF">A6R73_11190</name>
</gene>
<proteinExistence type="predicted"/>
<dbReference type="AlphaFoldDB" id="A0A199P7E5"/>
<accession>A0A199P7E5</accession>
<dbReference type="Proteomes" id="UP000093858">
    <property type="component" value="Unassembled WGS sequence"/>
</dbReference>
<organism evidence="1 2">
    <name type="scientific">Xanthomonas graminis pv. poae</name>
    <dbReference type="NCBI Taxonomy" id="227946"/>
    <lineage>
        <taxon>Bacteria</taxon>
        <taxon>Pseudomonadati</taxon>
        <taxon>Pseudomonadota</taxon>
        <taxon>Gammaproteobacteria</taxon>
        <taxon>Lysobacterales</taxon>
        <taxon>Lysobacteraceae</taxon>
        <taxon>Xanthomonas</taxon>
        <taxon>Xanthomonas translucens group</taxon>
        <taxon>Xanthomonas graminis</taxon>
    </lineage>
</organism>
<evidence type="ECO:0000313" key="2">
    <source>
        <dbReference type="Proteomes" id="UP000093858"/>
    </source>
</evidence>
<protein>
    <submittedName>
        <fullName evidence="1">Uncharacterized protein</fullName>
    </submittedName>
</protein>
<evidence type="ECO:0000313" key="1">
    <source>
        <dbReference type="EMBL" id="OAX57117.1"/>
    </source>
</evidence>